<dbReference type="Proteomes" id="UP001606300">
    <property type="component" value="Unassembled WGS sequence"/>
</dbReference>
<sequence>MRAFALNIGHKLVFVGYAIYQCLVALSIFNRDASPCAGASAVDVESVPASSSALLFGNDHCKRFNSPQDLADALLPFWPHLQDMETVPGHGAFQGRLAALPMPGLSALAVGVSGLRMAVHDNVSTALTFPLQGNTLLRIDGRRFNEYAGSGCFFIPAGTGPQYAECSGHNACMLQIDRQLLTHAARAVLGLQPGEPVELDCDRPRVVGAEVGPATLALARHLGATMELHACNPQLLDRLGFQDFVYRQLVLLFRPDWQSAVRQQRQPSGGPRRRAIDRVCDAMLSDLSGRHTVSALSALSGMSARGLQYAFKSRFGQSPLQWLREQRLEHARRKLLGGTHDSITQIAMDCGFATASSFSAFYRSRFGELPTATRGRRA</sequence>
<keyword evidence="2" id="KW-0238">DNA-binding</keyword>
<keyword evidence="7" id="KW-1185">Reference proteome</keyword>
<dbReference type="RefSeq" id="WP_394470621.1">
    <property type="nucleotide sequence ID" value="NZ_JBIGHY010000003.1"/>
</dbReference>
<protein>
    <submittedName>
        <fullName evidence="6">Helix-turn-helix domain-containing protein</fullName>
    </submittedName>
</protein>
<evidence type="ECO:0000313" key="6">
    <source>
        <dbReference type="EMBL" id="MFG6414550.1"/>
    </source>
</evidence>
<keyword evidence="4" id="KW-0472">Membrane</keyword>
<keyword evidence="4" id="KW-0812">Transmembrane</keyword>
<evidence type="ECO:0000256" key="4">
    <source>
        <dbReference type="SAM" id="Phobius"/>
    </source>
</evidence>
<organism evidence="6 7">
    <name type="scientific">Pelomonas dachongensis</name>
    <dbReference type="NCBI Taxonomy" id="3299029"/>
    <lineage>
        <taxon>Bacteria</taxon>
        <taxon>Pseudomonadati</taxon>
        <taxon>Pseudomonadota</taxon>
        <taxon>Betaproteobacteria</taxon>
        <taxon>Burkholderiales</taxon>
        <taxon>Sphaerotilaceae</taxon>
        <taxon>Roseateles</taxon>
    </lineage>
</organism>
<dbReference type="InterPro" id="IPR050204">
    <property type="entry name" value="AraC_XylS_family_regulators"/>
</dbReference>
<dbReference type="Pfam" id="PF12833">
    <property type="entry name" value="HTH_18"/>
    <property type="match status" value="1"/>
</dbReference>
<proteinExistence type="predicted"/>
<dbReference type="InterPro" id="IPR009057">
    <property type="entry name" value="Homeodomain-like_sf"/>
</dbReference>
<dbReference type="SMART" id="SM00342">
    <property type="entry name" value="HTH_ARAC"/>
    <property type="match status" value="1"/>
</dbReference>
<dbReference type="SUPFAM" id="SSF46689">
    <property type="entry name" value="Homeodomain-like"/>
    <property type="match status" value="2"/>
</dbReference>
<evidence type="ECO:0000256" key="2">
    <source>
        <dbReference type="ARBA" id="ARBA00023125"/>
    </source>
</evidence>
<keyword evidence="4" id="KW-1133">Transmembrane helix</keyword>
<gene>
    <name evidence="6" type="ORF">ACG02S_11655</name>
</gene>
<feature type="transmembrane region" description="Helical" evidence="4">
    <location>
        <begin position="12"/>
        <end position="29"/>
    </location>
</feature>
<dbReference type="EMBL" id="JBIGHY010000003">
    <property type="protein sequence ID" value="MFG6414550.1"/>
    <property type="molecule type" value="Genomic_DNA"/>
</dbReference>
<comment type="caution">
    <text evidence="6">The sequence shown here is derived from an EMBL/GenBank/DDBJ whole genome shotgun (WGS) entry which is preliminary data.</text>
</comment>
<feature type="domain" description="HTH araC/xylS-type" evidence="5">
    <location>
        <begin position="277"/>
        <end position="376"/>
    </location>
</feature>
<dbReference type="Gene3D" id="1.10.10.60">
    <property type="entry name" value="Homeodomain-like"/>
    <property type="match status" value="1"/>
</dbReference>
<dbReference type="PANTHER" id="PTHR46796">
    <property type="entry name" value="HTH-TYPE TRANSCRIPTIONAL ACTIVATOR RHAS-RELATED"/>
    <property type="match status" value="1"/>
</dbReference>
<dbReference type="PROSITE" id="PS00041">
    <property type="entry name" value="HTH_ARAC_FAMILY_1"/>
    <property type="match status" value="1"/>
</dbReference>
<name>A0ABW7EMB5_9BURK</name>
<evidence type="ECO:0000256" key="1">
    <source>
        <dbReference type="ARBA" id="ARBA00023015"/>
    </source>
</evidence>
<evidence type="ECO:0000256" key="3">
    <source>
        <dbReference type="ARBA" id="ARBA00023163"/>
    </source>
</evidence>
<evidence type="ECO:0000313" key="7">
    <source>
        <dbReference type="Proteomes" id="UP001606300"/>
    </source>
</evidence>
<dbReference type="InterPro" id="IPR018060">
    <property type="entry name" value="HTH_AraC"/>
</dbReference>
<keyword evidence="3" id="KW-0804">Transcription</keyword>
<reference evidence="6 7" key="1">
    <citation type="submission" date="2024-09" db="EMBL/GenBank/DDBJ databases">
        <title>Novel species of the genus Pelomonas and Roseateles isolated from streams.</title>
        <authorList>
            <person name="Lu H."/>
        </authorList>
    </citation>
    <scope>NUCLEOTIDE SEQUENCE [LARGE SCALE GENOMIC DNA]</scope>
    <source>
        <strain evidence="6 7">DC23W</strain>
    </source>
</reference>
<dbReference type="PROSITE" id="PS01124">
    <property type="entry name" value="HTH_ARAC_FAMILY_2"/>
    <property type="match status" value="1"/>
</dbReference>
<accession>A0ABW7EMB5</accession>
<keyword evidence="1" id="KW-0805">Transcription regulation</keyword>
<evidence type="ECO:0000259" key="5">
    <source>
        <dbReference type="PROSITE" id="PS01124"/>
    </source>
</evidence>
<dbReference type="InterPro" id="IPR018062">
    <property type="entry name" value="HTH_AraC-typ_CS"/>
</dbReference>